<dbReference type="RefSeq" id="WP_037167608.1">
    <property type="nucleotide sequence ID" value="NZ_JOKI01000018.1"/>
</dbReference>
<evidence type="ECO:0000256" key="4">
    <source>
        <dbReference type="RuleBase" id="RU003737"/>
    </source>
</evidence>
<dbReference type="Gene3D" id="2.40.37.10">
    <property type="entry name" value="Lyase, Ornithine Decarboxylase, Chain A, domain 1"/>
    <property type="match status" value="1"/>
</dbReference>
<evidence type="ECO:0000313" key="8">
    <source>
        <dbReference type="Proteomes" id="UP000052167"/>
    </source>
</evidence>
<dbReference type="InterPro" id="IPR022644">
    <property type="entry name" value="De-COase2_N"/>
</dbReference>
<dbReference type="PRINTS" id="PR01182">
    <property type="entry name" value="ORNDCRBXLASE"/>
</dbReference>
<evidence type="ECO:0000259" key="6">
    <source>
        <dbReference type="Pfam" id="PF02784"/>
    </source>
</evidence>
<dbReference type="GO" id="GO:0009089">
    <property type="term" value="P:lysine biosynthetic process via diaminopimelate"/>
    <property type="evidence" value="ECO:0007669"/>
    <property type="project" value="TreeGrafter"/>
</dbReference>
<keyword evidence="8" id="KW-1185">Reference proteome</keyword>
<dbReference type="AlphaFoldDB" id="A0A922T7G6"/>
<dbReference type="InterPro" id="IPR000183">
    <property type="entry name" value="Orn/DAP/Arg_de-COase"/>
</dbReference>
<reference evidence="7 8" key="1">
    <citation type="submission" date="2014-06" db="EMBL/GenBank/DDBJ databases">
        <title>Rhizobium pelagicum/R2-400B4.</title>
        <authorList>
            <person name="Kimes N.E."/>
            <person name="Lopez-Perez M."/>
        </authorList>
    </citation>
    <scope>NUCLEOTIDE SEQUENCE [LARGE SCALE GENOMIC DNA]</scope>
    <source>
        <strain evidence="7 8">R2-400B4</strain>
    </source>
</reference>
<comment type="similarity">
    <text evidence="4">Belongs to the Orn/Lys/Arg decarboxylase class-II family.</text>
</comment>
<keyword evidence="2 3" id="KW-0663">Pyridoxal phosphate</keyword>
<gene>
    <name evidence="7" type="ORF">GV68_06315</name>
</gene>
<dbReference type="Pfam" id="PF02784">
    <property type="entry name" value="Orn_Arg_deC_N"/>
    <property type="match status" value="1"/>
</dbReference>
<proteinExistence type="inferred from homology"/>
<dbReference type="InterPro" id="IPR009006">
    <property type="entry name" value="Ala_racemase/Decarboxylase_C"/>
</dbReference>
<feature type="domain" description="Orn/DAP/Arg decarboxylase 2 C-terminal" evidence="5">
    <location>
        <begin position="22"/>
        <end position="373"/>
    </location>
</feature>
<accession>A0A922T7G6</accession>
<dbReference type="PANTHER" id="PTHR43727">
    <property type="entry name" value="DIAMINOPIMELATE DECARBOXYLASE"/>
    <property type="match status" value="1"/>
</dbReference>
<feature type="active site" description="Proton donor" evidence="3">
    <location>
        <position position="346"/>
    </location>
</feature>
<dbReference type="InterPro" id="IPR029066">
    <property type="entry name" value="PLP-binding_barrel"/>
</dbReference>
<dbReference type="Proteomes" id="UP000052167">
    <property type="component" value="Unassembled WGS sequence"/>
</dbReference>
<dbReference type="SUPFAM" id="SSF51419">
    <property type="entry name" value="PLP-binding barrel"/>
    <property type="match status" value="1"/>
</dbReference>
<sequence>MQQAAAIDLWLQTAADEFGTPCYVYDLAAIKRRSLRLRQAFGGRFLLSFAVKSNPNPALLEWLRTQADGLDVSSIGEFRLALAAGWPASRLSFTGPGKREAELREAIEGGVGELVVESVREAVSASTIAVELGRQQPILVRLAPATVPRGFGDQMAGRPSPFGIDVEDSPEAVEAILALPGVCLQGLHIYAGTQCLRAEAICENYRNFIDIFTDVTDRHRLLPRTLVFGSGLGIPYHGGDEPLDLEAVGRDICPDLDALAARSCFHGTRFVLEIGRYLTGEAGYFVTRVVSTKLSRGTKIAICDGGMNAHLPASGHFGMVMHRNYPMHKVNGQGPLEPVTLVGPLCTSIDRLANGVHLPPVEAGDLIAVHSSGAYGPSASPIGFIAHPVPREIIIDETGLRDVTPSGRRL</sequence>
<dbReference type="GO" id="GO:0008836">
    <property type="term" value="F:diaminopimelate decarboxylase activity"/>
    <property type="evidence" value="ECO:0007669"/>
    <property type="project" value="TreeGrafter"/>
</dbReference>
<dbReference type="Pfam" id="PF00278">
    <property type="entry name" value="Orn_DAP_Arg_deC"/>
    <property type="match status" value="1"/>
</dbReference>
<dbReference type="GO" id="GO:0006596">
    <property type="term" value="P:polyamine biosynthetic process"/>
    <property type="evidence" value="ECO:0007669"/>
    <property type="project" value="InterPro"/>
</dbReference>
<dbReference type="InterPro" id="IPR022643">
    <property type="entry name" value="De-COase2_C"/>
</dbReference>
<evidence type="ECO:0000256" key="2">
    <source>
        <dbReference type="ARBA" id="ARBA00022898"/>
    </source>
</evidence>
<organism evidence="7 8">
    <name type="scientific">Pseudorhizobium pelagicum</name>
    <dbReference type="NCBI Taxonomy" id="1509405"/>
    <lineage>
        <taxon>Bacteria</taxon>
        <taxon>Pseudomonadati</taxon>
        <taxon>Pseudomonadota</taxon>
        <taxon>Alphaproteobacteria</taxon>
        <taxon>Hyphomicrobiales</taxon>
        <taxon>Rhizobiaceae</taxon>
        <taxon>Rhizobium/Agrobacterium group</taxon>
        <taxon>Pseudorhizobium</taxon>
    </lineage>
</organism>
<dbReference type="EMBL" id="JOKJ01000015">
    <property type="protein sequence ID" value="KEQ06664.1"/>
    <property type="molecule type" value="Genomic_DNA"/>
</dbReference>
<dbReference type="CDD" id="cd06839">
    <property type="entry name" value="PLPDE_III_Btrk_like"/>
    <property type="match status" value="1"/>
</dbReference>
<protein>
    <submittedName>
        <fullName evidence="7">Decarboxylase</fullName>
    </submittedName>
</protein>
<dbReference type="Gene3D" id="3.20.20.10">
    <property type="entry name" value="Alanine racemase"/>
    <property type="match status" value="1"/>
</dbReference>
<feature type="domain" description="Orn/DAP/Arg decarboxylase 2 N-terminal" evidence="6">
    <location>
        <begin position="28"/>
        <end position="279"/>
    </location>
</feature>
<dbReference type="PRINTS" id="PR01179">
    <property type="entry name" value="ODADCRBXLASE"/>
</dbReference>
<name>A0A922T7G6_9HYPH</name>
<comment type="caution">
    <text evidence="7">The sequence shown here is derived from an EMBL/GenBank/DDBJ whole genome shotgun (WGS) entry which is preliminary data.</text>
</comment>
<feature type="modified residue" description="N6-(pyridoxal phosphate)lysine" evidence="3">
    <location>
        <position position="52"/>
    </location>
</feature>
<comment type="cofactor">
    <cofactor evidence="1 3">
        <name>pyridoxal 5'-phosphate</name>
        <dbReference type="ChEBI" id="CHEBI:597326"/>
    </cofactor>
</comment>
<dbReference type="PANTHER" id="PTHR43727:SF2">
    <property type="entry name" value="GROUP IV DECARBOXYLASE"/>
    <property type="match status" value="1"/>
</dbReference>
<evidence type="ECO:0000259" key="5">
    <source>
        <dbReference type="Pfam" id="PF00278"/>
    </source>
</evidence>
<evidence type="ECO:0000256" key="3">
    <source>
        <dbReference type="PIRSR" id="PIRSR600183-50"/>
    </source>
</evidence>
<evidence type="ECO:0000256" key="1">
    <source>
        <dbReference type="ARBA" id="ARBA00001933"/>
    </source>
</evidence>
<dbReference type="SUPFAM" id="SSF50621">
    <property type="entry name" value="Alanine racemase C-terminal domain-like"/>
    <property type="match status" value="1"/>
</dbReference>
<dbReference type="InterPro" id="IPR002433">
    <property type="entry name" value="Orn_de-COase"/>
</dbReference>
<evidence type="ECO:0000313" key="7">
    <source>
        <dbReference type="EMBL" id="KEQ06664.1"/>
    </source>
</evidence>
<dbReference type="OrthoDB" id="9802241at2"/>